<evidence type="ECO:0000313" key="3">
    <source>
        <dbReference type="Proteomes" id="UP001500339"/>
    </source>
</evidence>
<keyword evidence="3" id="KW-1185">Reference proteome</keyword>
<dbReference type="RefSeq" id="WP_343766542.1">
    <property type="nucleotide sequence ID" value="NZ_BAAACF010000001.1"/>
</dbReference>
<feature type="transmembrane region" description="Helical" evidence="1">
    <location>
        <begin position="21"/>
        <end position="41"/>
    </location>
</feature>
<evidence type="ECO:0000313" key="2">
    <source>
        <dbReference type="EMBL" id="GAA0718967.1"/>
    </source>
</evidence>
<dbReference type="Proteomes" id="UP001500339">
    <property type="component" value="Unassembled WGS sequence"/>
</dbReference>
<feature type="transmembrane region" description="Helical" evidence="1">
    <location>
        <begin position="47"/>
        <end position="65"/>
    </location>
</feature>
<name>A0ABP3TVT4_9CLOT</name>
<gene>
    <name evidence="2" type="ORF">GCM10008905_06350</name>
</gene>
<proteinExistence type="predicted"/>
<accession>A0ABP3TVT4</accession>
<comment type="caution">
    <text evidence="2">The sequence shown here is derived from an EMBL/GenBank/DDBJ whole genome shotgun (WGS) entry which is preliminary data.</text>
</comment>
<keyword evidence="1" id="KW-1133">Transmembrane helix</keyword>
<dbReference type="EMBL" id="BAAACF010000001">
    <property type="protein sequence ID" value="GAA0718967.1"/>
    <property type="molecule type" value="Genomic_DNA"/>
</dbReference>
<keyword evidence="1" id="KW-0472">Membrane</keyword>
<organism evidence="2 3">
    <name type="scientific">Clostridium malenominatum</name>
    <dbReference type="NCBI Taxonomy" id="1539"/>
    <lineage>
        <taxon>Bacteria</taxon>
        <taxon>Bacillati</taxon>
        <taxon>Bacillota</taxon>
        <taxon>Clostridia</taxon>
        <taxon>Eubacteriales</taxon>
        <taxon>Clostridiaceae</taxon>
        <taxon>Clostridium</taxon>
    </lineage>
</organism>
<keyword evidence="1" id="KW-0812">Transmembrane</keyword>
<reference evidence="3" key="1">
    <citation type="journal article" date="2019" name="Int. J. Syst. Evol. Microbiol.">
        <title>The Global Catalogue of Microorganisms (GCM) 10K type strain sequencing project: providing services to taxonomists for standard genome sequencing and annotation.</title>
        <authorList>
            <consortium name="The Broad Institute Genomics Platform"/>
            <consortium name="The Broad Institute Genome Sequencing Center for Infectious Disease"/>
            <person name="Wu L."/>
            <person name="Ma J."/>
        </authorList>
    </citation>
    <scope>NUCLEOTIDE SEQUENCE [LARGE SCALE GENOMIC DNA]</scope>
    <source>
        <strain evidence="3">JCM 1405</strain>
    </source>
</reference>
<sequence length="72" mass="8291">MYKKMTIRSRRVKDTEEYIKRSKIIGILIGVLAILTGIVILVKGGKYFPIFNFLILSTILIGGYFRDKLLIK</sequence>
<protein>
    <submittedName>
        <fullName evidence="2">Uncharacterized protein</fullName>
    </submittedName>
</protein>
<evidence type="ECO:0000256" key="1">
    <source>
        <dbReference type="SAM" id="Phobius"/>
    </source>
</evidence>